<comment type="caution">
    <text evidence="8">The sequence shown here is derived from an EMBL/GenBank/DDBJ whole genome shotgun (WGS) entry which is preliminary data.</text>
</comment>
<sequence length="546" mass="60192">MSTLLPRPTTQITSPGEFELTADAAISSHPDLAQPALRLQERLRAATGFVLPLSVSDTAARDAVSIRLDVDRSLADEAFDLETTPASVRLAASTERGGHWAVQALLQLFPAAVYRRSPGTTVRWTTPATRVQDAPKFPWRGAMLDVVRHFAPTRDVLRFIDLLAMHRLNTLHLHLTDDQGWRVEITRYPRLTEVGGWRPETQLGAEHGSDTDGRPHGGFYTQDDIREIVAYATARGITVVPEIELPGHAQAAVAAYPELGVGDADGAPTTPWTRWGINPVIFNVEESTIRFLSDVLDEIVDLFPSEYICIGGDECPKIQWVEDERTQDRMRELGLHDEEELQSWFVSRIGQHLASRGRKLLGWDEILEGGLADGATVLSWRGNVGALTAARSGHDVVACPEDTVYLDYRESDLDSEPIPTGTVTTVEKAYSFDPVPAELDAAEARHVLGGQANLWTEHIDSMRGLDYRAFPRLSAVAEALWTTGDRDYAEFAPRLTEHLARLDAAGVEYRRADGPLPWQERPGVSGRTRSAEEAAAHLARITANIG</sequence>
<dbReference type="Gene3D" id="3.30.379.10">
    <property type="entry name" value="Chitobiase/beta-hexosaminidase domain 2-like"/>
    <property type="match status" value="1"/>
</dbReference>
<dbReference type="PANTHER" id="PTHR22600">
    <property type="entry name" value="BETA-HEXOSAMINIDASE"/>
    <property type="match status" value="1"/>
</dbReference>
<dbReference type="InterPro" id="IPR029018">
    <property type="entry name" value="Hex-like_dom2"/>
</dbReference>
<dbReference type="PIRSF" id="PIRSF001093">
    <property type="entry name" value="B-hxosamndse_ab_euk"/>
    <property type="match status" value="1"/>
</dbReference>
<dbReference type="CDD" id="cd06563">
    <property type="entry name" value="GH20_chitobiase-like"/>
    <property type="match status" value="1"/>
</dbReference>
<gene>
    <name evidence="8" type="ORF">JOF42_000953</name>
</gene>
<dbReference type="Pfam" id="PF02838">
    <property type="entry name" value="Glyco_hydro_20b"/>
    <property type="match status" value="1"/>
</dbReference>
<reference evidence="8 9" key="1">
    <citation type="submission" date="2021-03" db="EMBL/GenBank/DDBJ databases">
        <title>Sequencing the genomes of 1000 actinobacteria strains.</title>
        <authorList>
            <person name="Klenk H.-P."/>
        </authorList>
    </citation>
    <scope>NUCLEOTIDE SEQUENCE [LARGE SCALE GENOMIC DNA]</scope>
    <source>
        <strain evidence="8 9">DSM 13468</strain>
    </source>
</reference>
<evidence type="ECO:0000256" key="5">
    <source>
        <dbReference type="ARBA" id="ARBA00023295"/>
    </source>
</evidence>
<dbReference type="Proteomes" id="UP000703720">
    <property type="component" value="Unassembled WGS sequence"/>
</dbReference>
<evidence type="ECO:0000259" key="7">
    <source>
        <dbReference type="Pfam" id="PF02838"/>
    </source>
</evidence>
<evidence type="ECO:0000256" key="2">
    <source>
        <dbReference type="ARBA" id="ARBA00006285"/>
    </source>
</evidence>
<evidence type="ECO:0000259" key="6">
    <source>
        <dbReference type="Pfam" id="PF00728"/>
    </source>
</evidence>
<comment type="similarity">
    <text evidence="2">Belongs to the glycosyl hydrolase 20 family.</text>
</comment>
<name>A0ABS4WMN3_9MICO</name>
<dbReference type="PRINTS" id="PR00738">
    <property type="entry name" value="GLHYDRLASE20"/>
</dbReference>
<evidence type="ECO:0000313" key="9">
    <source>
        <dbReference type="Proteomes" id="UP000703720"/>
    </source>
</evidence>
<protein>
    <recommendedName>
        <fullName evidence="3">beta-N-acetylhexosaminidase</fullName>
        <ecNumber evidence="3">3.2.1.52</ecNumber>
    </recommendedName>
</protein>
<dbReference type="EMBL" id="JAGIOA010000001">
    <property type="protein sequence ID" value="MBP2377458.1"/>
    <property type="molecule type" value="Genomic_DNA"/>
</dbReference>
<dbReference type="PANTHER" id="PTHR22600:SF57">
    <property type="entry name" value="BETA-N-ACETYLHEXOSAMINIDASE"/>
    <property type="match status" value="1"/>
</dbReference>
<organism evidence="8 9">
    <name type="scientific">Microbacterium phyllosphaerae</name>
    <dbReference type="NCBI Taxonomy" id="124798"/>
    <lineage>
        <taxon>Bacteria</taxon>
        <taxon>Bacillati</taxon>
        <taxon>Actinomycetota</taxon>
        <taxon>Actinomycetes</taxon>
        <taxon>Micrococcales</taxon>
        <taxon>Microbacteriaceae</taxon>
        <taxon>Microbacterium</taxon>
    </lineage>
</organism>
<feature type="domain" description="Glycoside hydrolase family 20 catalytic" evidence="6">
    <location>
        <begin position="137"/>
        <end position="483"/>
    </location>
</feature>
<evidence type="ECO:0000256" key="3">
    <source>
        <dbReference type="ARBA" id="ARBA00012663"/>
    </source>
</evidence>
<evidence type="ECO:0000256" key="1">
    <source>
        <dbReference type="ARBA" id="ARBA00001231"/>
    </source>
</evidence>
<evidence type="ECO:0000256" key="4">
    <source>
        <dbReference type="ARBA" id="ARBA00022801"/>
    </source>
</evidence>
<dbReference type="InterPro" id="IPR017853">
    <property type="entry name" value="GH"/>
</dbReference>
<keyword evidence="9" id="KW-1185">Reference proteome</keyword>
<dbReference type="InterPro" id="IPR015883">
    <property type="entry name" value="Glyco_hydro_20_cat"/>
</dbReference>
<dbReference type="Pfam" id="PF00728">
    <property type="entry name" value="Glyco_hydro_20"/>
    <property type="match status" value="1"/>
</dbReference>
<dbReference type="SUPFAM" id="SSF55545">
    <property type="entry name" value="beta-N-acetylhexosaminidase-like domain"/>
    <property type="match status" value="1"/>
</dbReference>
<dbReference type="RefSeq" id="WP_210096805.1">
    <property type="nucleotide sequence ID" value="NZ_BAAAIO010000001.1"/>
</dbReference>
<dbReference type="EC" id="3.2.1.52" evidence="3"/>
<proteinExistence type="inferred from homology"/>
<dbReference type="SUPFAM" id="SSF51445">
    <property type="entry name" value="(Trans)glycosidases"/>
    <property type="match status" value="1"/>
</dbReference>
<dbReference type="Gene3D" id="3.20.20.80">
    <property type="entry name" value="Glycosidases"/>
    <property type="match status" value="1"/>
</dbReference>
<dbReference type="InterPro" id="IPR015882">
    <property type="entry name" value="HEX_bac_N"/>
</dbReference>
<feature type="domain" description="Beta-hexosaminidase bacterial type N-terminal" evidence="7">
    <location>
        <begin position="3"/>
        <end position="133"/>
    </location>
</feature>
<keyword evidence="4 8" id="KW-0378">Hydrolase</keyword>
<dbReference type="InterPro" id="IPR025705">
    <property type="entry name" value="Beta_hexosaminidase_sua/sub"/>
</dbReference>
<comment type="catalytic activity">
    <reaction evidence="1">
        <text>Hydrolysis of terminal non-reducing N-acetyl-D-hexosamine residues in N-acetyl-beta-D-hexosaminides.</text>
        <dbReference type="EC" id="3.2.1.52"/>
    </reaction>
</comment>
<keyword evidence="5 8" id="KW-0326">Glycosidase</keyword>
<evidence type="ECO:0000313" key="8">
    <source>
        <dbReference type="EMBL" id="MBP2377458.1"/>
    </source>
</evidence>
<dbReference type="GO" id="GO:0004563">
    <property type="term" value="F:beta-N-acetylhexosaminidase activity"/>
    <property type="evidence" value="ECO:0007669"/>
    <property type="project" value="UniProtKB-EC"/>
</dbReference>
<accession>A0ABS4WMN3</accession>